<name>A0A2K3DZC0_CHLRE</name>
<dbReference type="OMA" id="EMGIRER"/>
<gene>
    <name evidence="2" type="ORF">CHLRE_03g201600v5</name>
</gene>
<evidence type="ECO:0000313" key="3">
    <source>
        <dbReference type="Proteomes" id="UP000006906"/>
    </source>
</evidence>
<dbReference type="InParanoid" id="A0A2K3DZC0"/>
<feature type="region of interest" description="Disordered" evidence="1">
    <location>
        <begin position="502"/>
        <end position="528"/>
    </location>
</feature>
<dbReference type="Gramene" id="PNW85878">
    <property type="protein sequence ID" value="PNW85878"/>
    <property type="gene ID" value="CHLRE_03g201600v5"/>
</dbReference>
<feature type="compositionally biased region" description="Polar residues" evidence="1">
    <location>
        <begin position="445"/>
        <end position="458"/>
    </location>
</feature>
<feature type="compositionally biased region" description="Acidic residues" evidence="1">
    <location>
        <begin position="510"/>
        <end position="528"/>
    </location>
</feature>
<dbReference type="EMBL" id="CM008964">
    <property type="protein sequence ID" value="PNW85878.1"/>
    <property type="molecule type" value="Genomic_DNA"/>
</dbReference>
<feature type="compositionally biased region" description="Low complexity" evidence="1">
    <location>
        <begin position="161"/>
        <end position="184"/>
    </location>
</feature>
<dbReference type="GeneID" id="5718912"/>
<evidence type="ECO:0000256" key="1">
    <source>
        <dbReference type="SAM" id="MobiDB-lite"/>
    </source>
</evidence>
<proteinExistence type="predicted"/>
<feature type="region of interest" description="Disordered" evidence="1">
    <location>
        <begin position="146"/>
        <end position="194"/>
    </location>
</feature>
<dbReference type="Proteomes" id="UP000006906">
    <property type="component" value="Chromosome 3"/>
</dbReference>
<protein>
    <submittedName>
        <fullName evidence="2">Uncharacterized protein</fullName>
    </submittedName>
</protein>
<feature type="region of interest" description="Disordered" evidence="1">
    <location>
        <begin position="63"/>
        <end position="93"/>
    </location>
</feature>
<dbReference type="KEGG" id="cre:CHLRE_03g201600v5"/>
<feature type="compositionally biased region" description="Polar residues" evidence="1">
    <location>
        <begin position="84"/>
        <end position="93"/>
    </location>
</feature>
<evidence type="ECO:0000313" key="2">
    <source>
        <dbReference type="EMBL" id="PNW85878.1"/>
    </source>
</evidence>
<sequence>MGFKENSSHGLHKRWVERKLELEVGKVQAKLMSKGIAIPDPKPDDVEASTRLAVAHLPKLHVDMYGRNPNGTHKASPERLQRGSAASKQQQSVVERLERMMNPGVMGGLPDELAAAYGLPRSPRCEVPELSPNGAAHGWRRGSGTVTVAAGAGGLPPGSPSHPRGGVQTSLGSPRLSSPRSGSPGATGSLGAHGHSYSNPISAAAASAALARHGKAAAGHGGGGAGPHPAVTSHSGAVAGAAADAAGEVGAEAPEPPSPVPVQLRPDLEGADARIEGAMLEVERVTLPANEMGIRERVIHLARQVNPNFELQPPRNRARLAGGDYGRSRRDLSLWRRSSRHLGGAAGGTSFREQDASGGGTSRSQGGAASRREQPLPQLSGQGTDRAKSIGRARSNGRGGPSAPQSHRSIVASAGGGGGGAGAGNEILPPLSPVSASRLAVSHSYTSELPGVSSSTSLPKLGARSSGGEGGDADLLGANFPEDTANTLIELWEGSLEAQAVEAAARAAAEEAEPCESEGEGEELGGQG</sequence>
<dbReference type="OrthoDB" id="547931at2759"/>
<reference evidence="2 3" key="1">
    <citation type="journal article" date="2007" name="Science">
        <title>The Chlamydomonas genome reveals the evolution of key animal and plant functions.</title>
        <authorList>
            <person name="Merchant S.S."/>
            <person name="Prochnik S.E."/>
            <person name="Vallon O."/>
            <person name="Harris E.H."/>
            <person name="Karpowicz S.J."/>
            <person name="Witman G.B."/>
            <person name="Terry A."/>
            <person name="Salamov A."/>
            <person name="Fritz-Laylin L.K."/>
            <person name="Marechal-Drouard L."/>
            <person name="Marshall W.F."/>
            <person name="Qu L.H."/>
            <person name="Nelson D.R."/>
            <person name="Sanderfoot A.A."/>
            <person name="Spalding M.H."/>
            <person name="Kapitonov V.V."/>
            <person name="Ren Q."/>
            <person name="Ferris P."/>
            <person name="Lindquist E."/>
            <person name="Shapiro H."/>
            <person name="Lucas S.M."/>
            <person name="Grimwood J."/>
            <person name="Schmutz J."/>
            <person name="Cardol P."/>
            <person name="Cerutti H."/>
            <person name="Chanfreau G."/>
            <person name="Chen C.L."/>
            <person name="Cognat V."/>
            <person name="Croft M.T."/>
            <person name="Dent R."/>
            <person name="Dutcher S."/>
            <person name="Fernandez E."/>
            <person name="Fukuzawa H."/>
            <person name="Gonzalez-Ballester D."/>
            <person name="Gonzalez-Halphen D."/>
            <person name="Hallmann A."/>
            <person name="Hanikenne M."/>
            <person name="Hippler M."/>
            <person name="Inwood W."/>
            <person name="Jabbari K."/>
            <person name="Kalanon M."/>
            <person name="Kuras R."/>
            <person name="Lefebvre P.A."/>
            <person name="Lemaire S.D."/>
            <person name="Lobanov A.V."/>
            <person name="Lohr M."/>
            <person name="Manuell A."/>
            <person name="Meier I."/>
            <person name="Mets L."/>
            <person name="Mittag M."/>
            <person name="Mittelmeier T."/>
            <person name="Moroney J.V."/>
            <person name="Moseley J."/>
            <person name="Napoli C."/>
            <person name="Nedelcu A.M."/>
            <person name="Niyogi K."/>
            <person name="Novoselov S.V."/>
            <person name="Paulsen I.T."/>
            <person name="Pazour G."/>
            <person name="Purton S."/>
            <person name="Ral J.P."/>
            <person name="Riano-Pachon D.M."/>
            <person name="Riekhof W."/>
            <person name="Rymarquis L."/>
            <person name="Schroda M."/>
            <person name="Stern D."/>
            <person name="Umen J."/>
            <person name="Willows R."/>
            <person name="Wilson N."/>
            <person name="Zimmer S.L."/>
            <person name="Allmer J."/>
            <person name="Balk J."/>
            <person name="Bisova K."/>
            <person name="Chen C.J."/>
            <person name="Elias M."/>
            <person name="Gendler K."/>
            <person name="Hauser C."/>
            <person name="Lamb M.R."/>
            <person name="Ledford H."/>
            <person name="Long J.C."/>
            <person name="Minagawa J."/>
            <person name="Page M.D."/>
            <person name="Pan J."/>
            <person name="Pootakham W."/>
            <person name="Roje S."/>
            <person name="Rose A."/>
            <person name="Stahlberg E."/>
            <person name="Terauchi A.M."/>
            <person name="Yang P."/>
            <person name="Ball S."/>
            <person name="Bowler C."/>
            <person name="Dieckmann C.L."/>
            <person name="Gladyshev V.N."/>
            <person name="Green P."/>
            <person name="Jorgensen R."/>
            <person name="Mayfield S."/>
            <person name="Mueller-Roeber B."/>
            <person name="Rajamani S."/>
            <person name="Sayre R.T."/>
            <person name="Brokstein P."/>
            <person name="Dubchak I."/>
            <person name="Goodstein D."/>
            <person name="Hornick L."/>
            <person name="Huang Y.W."/>
            <person name="Jhaveri J."/>
            <person name="Luo Y."/>
            <person name="Martinez D."/>
            <person name="Ngau W.C."/>
            <person name="Otillar B."/>
            <person name="Poliakov A."/>
            <person name="Porter A."/>
            <person name="Szajkowski L."/>
            <person name="Werner G."/>
            <person name="Zhou K."/>
            <person name="Grigoriev I.V."/>
            <person name="Rokhsar D.S."/>
            <person name="Grossman A.R."/>
        </authorList>
    </citation>
    <scope>NUCLEOTIDE SEQUENCE [LARGE SCALE GENOMIC DNA]</scope>
    <source>
        <strain evidence="3">CC-503</strain>
    </source>
</reference>
<feature type="region of interest" description="Disordered" evidence="1">
    <location>
        <begin position="341"/>
        <end position="426"/>
    </location>
</feature>
<feature type="region of interest" description="Disordered" evidence="1">
    <location>
        <begin position="216"/>
        <end position="265"/>
    </location>
</feature>
<dbReference type="PaxDb" id="3055-EDP03242"/>
<feature type="compositionally biased region" description="Low complexity" evidence="1">
    <location>
        <begin position="236"/>
        <end position="253"/>
    </location>
</feature>
<keyword evidence="3" id="KW-1185">Reference proteome</keyword>
<accession>A0A2K3DZC0</accession>
<feature type="compositionally biased region" description="Gly residues" evidence="1">
    <location>
        <begin position="414"/>
        <end position="423"/>
    </location>
</feature>
<dbReference type="AlphaFoldDB" id="A0A2K3DZC0"/>
<feature type="region of interest" description="Disordered" evidence="1">
    <location>
        <begin position="445"/>
        <end position="479"/>
    </location>
</feature>
<dbReference type="RefSeq" id="XP_001693216.2">
    <property type="nucleotide sequence ID" value="XM_001693164.2"/>
</dbReference>
<organism evidence="2 3">
    <name type="scientific">Chlamydomonas reinhardtii</name>
    <name type="common">Chlamydomonas smithii</name>
    <dbReference type="NCBI Taxonomy" id="3055"/>
    <lineage>
        <taxon>Eukaryota</taxon>
        <taxon>Viridiplantae</taxon>
        <taxon>Chlorophyta</taxon>
        <taxon>core chlorophytes</taxon>
        <taxon>Chlorophyceae</taxon>
        <taxon>CS clade</taxon>
        <taxon>Chlamydomonadales</taxon>
        <taxon>Chlamydomonadaceae</taxon>
        <taxon>Chlamydomonas</taxon>
    </lineage>
</organism>